<protein>
    <submittedName>
        <fullName evidence="1">Uncharacterized protein</fullName>
    </submittedName>
</protein>
<accession>A0AC60PHN4</accession>
<organism evidence="1 2">
    <name type="scientific">Ixodes persulcatus</name>
    <name type="common">Taiga tick</name>
    <dbReference type="NCBI Taxonomy" id="34615"/>
    <lineage>
        <taxon>Eukaryota</taxon>
        <taxon>Metazoa</taxon>
        <taxon>Ecdysozoa</taxon>
        <taxon>Arthropoda</taxon>
        <taxon>Chelicerata</taxon>
        <taxon>Arachnida</taxon>
        <taxon>Acari</taxon>
        <taxon>Parasitiformes</taxon>
        <taxon>Ixodida</taxon>
        <taxon>Ixodoidea</taxon>
        <taxon>Ixodidae</taxon>
        <taxon>Ixodinae</taxon>
        <taxon>Ixodes</taxon>
    </lineage>
</organism>
<sequence length="281" mass="31679">MHPSKHKKGREARANTLNKMLQNKTPNSIAYTDAALVSAGEVVAVARNDQDTKQVTALHTTIGDEITIGEQVAIALVITQRPRYIITDSHDASRAYPCGLIRLEAHQILDTHQPSEGKRTISIIWTPCHTETEVKGNARALAREEADARAMVSGDEHPDQQPDPPTPLTPHKKVTTYYREQRRTPPPPHHTLDKGEQVKWSLLQTNTNPTLSRLNLLYLQLHSSPTCSNCQQDRGTIYHMVLACPKHPKLQDSARFQNHLNSWNWPSEPRTRKISASWLSR</sequence>
<gene>
    <name evidence="1" type="ORF">HPB47_004304</name>
</gene>
<keyword evidence="2" id="KW-1185">Reference proteome</keyword>
<comment type="caution">
    <text evidence="1">The sequence shown here is derived from an EMBL/GenBank/DDBJ whole genome shotgun (WGS) entry which is preliminary data.</text>
</comment>
<name>A0AC60PHN4_IXOPE</name>
<dbReference type="Proteomes" id="UP000805193">
    <property type="component" value="Unassembled WGS sequence"/>
</dbReference>
<proteinExistence type="predicted"/>
<dbReference type="EMBL" id="JABSTQ010010652">
    <property type="protein sequence ID" value="KAG0419187.1"/>
    <property type="molecule type" value="Genomic_DNA"/>
</dbReference>
<reference evidence="1 2" key="1">
    <citation type="journal article" date="2020" name="Cell">
        <title>Large-Scale Comparative Analyses of Tick Genomes Elucidate Their Genetic Diversity and Vector Capacities.</title>
        <authorList>
            <consortium name="Tick Genome and Microbiome Consortium (TIGMIC)"/>
            <person name="Jia N."/>
            <person name="Wang J."/>
            <person name="Shi W."/>
            <person name="Du L."/>
            <person name="Sun Y."/>
            <person name="Zhan W."/>
            <person name="Jiang J.F."/>
            <person name="Wang Q."/>
            <person name="Zhang B."/>
            <person name="Ji P."/>
            <person name="Bell-Sakyi L."/>
            <person name="Cui X.M."/>
            <person name="Yuan T.T."/>
            <person name="Jiang B.G."/>
            <person name="Yang W.F."/>
            <person name="Lam T.T."/>
            <person name="Chang Q.C."/>
            <person name="Ding S.J."/>
            <person name="Wang X.J."/>
            <person name="Zhu J.G."/>
            <person name="Ruan X.D."/>
            <person name="Zhao L."/>
            <person name="Wei J.T."/>
            <person name="Ye R.Z."/>
            <person name="Que T.C."/>
            <person name="Du C.H."/>
            <person name="Zhou Y.H."/>
            <person name="Cheng J.X."/>
            <person name="Dai P.F."/>
            <person name="Guo W.B."/>
            <person name="Han X.H."/>
            <person name="Huang E.J."/>
            <person name="Li L.F."/>
            <person name="Wei W."/>
            <person name="Gao Y.C."/>
            <person name="Liu J.Z."/>
            <person name="Shao H.Z."/>
            <person name="Wang X."/>
            <person name="Wang C.C."/>
            <person name="Yang T.C."/>
            <person name="Huo Q.B."/>
            <person name="Li W."/>
            <person name="Chen H.Y."/>
            <person name="Chen S.E."/>
            <person name="Zhou L.G."/>
            <person name="Ni X.B."/>
            <person name="Tian J.H."/>
            <person name="Sheng Y."/>
            <person name="Liu T."/>
            <person name="Pan Y.S."/>
            <person name="Xia L.Y."/>
            <person name="Li J."/>
            <person name="Zhao F."/>
            <person name="Cao W.C."/>
        </authorList>
    </citation>
    <scope>NUCLEOTIDE SEQUENCE [LARGE SCALE GENOMIC DNA]</scope>
    <source>
        <strain evidence="1">Iper-2018</strain>
    </source>
</reference>
<evidence type="ECO:0000313" key="1">
    <source>
        <dbReference type="EMBL" id="KAG0419187.1"/>
    </source>
</evidence>
<evidence type="ECO:0000313" key="2">
    <source>
        <dbReference type="Proteomes" id="UP000805193"/>
    </source>
</evidence>